<reference evidence="1 2" key="1">
    <citation type="submission" date="2018-09" db="EMBL/GenBank/DDBJ databases">
        <title>Phylogeny of the Shewanellaceae, and recommendation for two new genera, Pseudoshewanella and Parashewanella.</title>
        <authorList>
            <person name="Wang G."/>
        </authorList>
    </citation>
    <scope>NUCLEOTIDE SEQUENCE [LARGE SCALE GENOMIC DNA]</scope>
    <source>
        <strain evidence="1 2">C51</strain>
    </source>
</reference>
<dbReference type="RefSeq" id="WP_207819199.1">
    <property type="nucleotide sequence ID" value="NZ_ML014757.1"/>
</dbReference>
<dbReference type="EMBL" id="QZEI01000007">
    <property type="protein sequence ID" value="RLV61111.1"/>
    <property type="molecule type" value="Genomic_DNA"/>
</dbReference>
<evidence type="ECO:0000313" key="2">
    <source>
        <dbReference type="Proteomes" id="UP000281474"/>
    </source>
</evidence>
<keyword evidence="2" id="KW-1185">Reference proteome</keyword>
<dbReference type="AlphaFoldDB" id="A0A3L8Q0G1"/>
<proteinExistence type="predicted"/>
<name>A0A3L8Q0G1_9GAMM</name>
<dbReference type="Proteomes" id="UP000281474">
    <property type="component" value="Unassembled WGS sequence"/>
</dbReference>
<feature type="non-terminal residue" evidence="1">
    <location>
        <position position="1"/>
    </location>
</feature>
<protein>
    <submittedName>
        <fullName evidence="1">Uncharacterized protein</fullName>
    </submittedName>
</protein>
<evidence type="ECO:0000313" key="1">
    <source>
        <dbReference type="EMBL" id="RLV61111.1"/>
    </source>
</evidence>
<accession>A0A3L8Q0G1</accession>
<gene>
    <name evidence="1" type="ORF">D5018_03445</name>
</gene>
<comment type="caution">
    <text evidence="1">The sequence shown here is derived from an EMBL/GenBank/DDBJ whole genome shotgun (WGS) entry which is preliminary data.</text>
</comment>
<sequence>FTLYKNTKCIVATKSIQFIFKRNTETFKDPKTAALCSLFFLYRICSSMKEGGVFITTVSDFFYFPVQLYPELGFFAVYGITSQGIRHKEKTNCNLEQLQQYLSNSLGDLYRVLISENSKYTSDSLVTICKR</sequence>
<organism evidence="1 2">
    <name type="scientific">Parashewanella curva</name>
    <dbReference type="NCBI Taxonomy" id="2338552"/>
    <lineage>
        <taxon>Bacteria</taxon>
        <taxon>Pseudomonadati</taxon>
        <taxon>Pseudomonadota</taxon>
        <taxon>Gammaproteobacteria</taxon>
        <taxon>Alteromonadales</taxon>
        <taxon>Shewanellaceae</taxon>
        <taxon>Parashewanella</taxon>
    </lineage>
</organism>